<dbReference type="PROSITE" id="PS50013">
    <property type="entry name" value="CHROMO_2"/>
    <property type="match status" value="1"/>
</dbReference>
<reference evidence="4" key="1">
    <citation type="journal article" date="2020" name="Stud. Mycol.">
        <title>101 Dothideomycetes genomes: a test case for predicting lifestyles and emergence of pathogens.</title>
        <authorList>
            <person name="Haridas S."/>
            <person name="Albert R."/>
            <person name="Binder M."/>
            <person name="Bloem J."/>
            <person name="Labutti K."/>
            <person name="Salamov A."/>
            <person name="Andreopoulos B."/>
            <person name="Baker S."/>
            <person name="Barry K."/>
            <person name="Bills G."/>
            <person name="Bluhm B."/>
            <person name="Cannon C."/>
            <person name="Castanera R."/>
            <person name="Culley D."/>
            <person name="Daum C."/>
            <person name="Ezra D."/>
            <person name="Gonzalez J."/>
            <person name="Henrissat B."/>
            <person name="Kuo A."/>
            <person name="Liang C."/>
            <person name="Lipzen A."/>
            <person name="Lutzoni F."/>
            <person name="Magnuson J."/>
            <person name="Mondo S."/>
            <person name="Nolan M."/>
            <person name="Ohm R."/>
            <person name="Pangilinan J."/>
            <person name="Park H.-J."/>
            <person name="Ramirez L."/>
            <person name="Alfaro M."/>
            <person name="Sun H."/>
            <person name="Tritt A."/>
            <person name="Yoshinaga Y."/>
            <person name="Zwiers L.-H."/>
            <person name="Turgeon B."/>
            <person name="Goodwin S."/>
            <person name="Spatafora J."/>
            <person name="Crous P."/>
            <person name="Grigoriev I."/>
        </authorList>
    </citation>
    <scope>NUCLEOTIDE SEQUENCE</scope>
    <source>
        <strain evidence="4">CBS 109.77</strain>
    </source>
</reference>
<feature type="region of interest" description="Disordered" evidence="2">
    <location>
        <begin position="1"/>
        <end position="25"/>
    </location>
</feature>
<evidence type="ECO:0000256" key="1">
    <source>
        <dbReference type="ARBA" id="ARBA00011353"/>
    </source>
</evidence>
<protein>
    <recommendedName>
        <fullName evidence="3">Chromo domain-containing protein</fullName>
    </recommendedName>
</protein>
<dbReference type="Proteomes" id="UP000799757">
    <property type="component" value="Unassembled WGS sequence"/>
</dbReference>
<gene>
    <name evidence="4" type="ORF">K505DRAFT_367025</name>
</gene>
<dbReference type="InterPro" id="IPR000953">
    <property type="entry name" value="Chromo/chromo_shadow_dom"/>
</dbReference>
<organism evidence="4 5">
    <name type="scientific">Melanomma pulvis-pyrius CBS 109.77</name>
    <dbReference type="NCBI Taxonomy" id="1314802"/>
    <lineage>
        <taxon>Eukaryota</taxon>
        <taxon>Fungi</taxon>
        <taxon>Dikarya</taxon>
        <taxon>Ascomycota</taxon>
        <taxon>Pezizomycotina</taxon>
        <taxon>Dothideomycetes</taxon>
        <taxon>Pleosporomycetidae</taxon>
        <taxon>Pleosporales</taxon>
        <taxon>Melanommataceae</taxon>
        <taxon>Melanomma</taxon>
    </lineage>
</organism>
<feature type="domain" description="Chromo" evidence="3">
    <location>
        <begin position="29"/>
        <end position="90"/>
    </location>
</feature>
<proteinExistence type="predicted"/>
<accession>A0A6A6WV72</accession>
<name>A0A6A6WV72_9PLEO</name>
<evidence type="ECO:0000259" key="3">
    <source>
        <dbReference type="PROSITE" id="PS50013"/>
    </source>
</evidence>
<keyword evidence="5" id="KW-1185">Reference proteome</keyword>
<dbReference type="AlphaFoldDB" id="A0A6A6WV72"/>
<evidence type="ECO:0000256" key="2">
    <source>
        <dbReference type="SAM" id="MobiDB-lite"/>
    </source>
</evidence>
<dbReference type="OrthoDB" id="1918685at2759"/>
<dbReference type="GO" id="GO:0006338">
    <property type="term" value="P:chromatin remodeling"/>
    <property type="evidence" value="ECO:0007669"/>
    <property type="project" value="UniProtKB-ARBA"/>
</dbReference>
<dbReference type="Gene3D" id="2.40.50.40">
    <property type="match status" value="1"/>
</dbReference>
<sequence>MPPGHDPFGRRMLPQGRELTEDGGDEPFYEISNFLNRRINATTCELEYQVRWKNWGRVHQKWLPISALNNAAELLDDCDTRHPPTVEERRKFFGIFWESYYMHRKNSSIDLNVYG</sequence>
<comment type="subunit">
    <text evidence="1">Component of the NuA4 histone acetyltransferase complex.</text>
</comment>
<dbReference type="InterPro" id="IPR016197">
    <property type="entry name" value="Chromo-like_dom_sf"/>
</dbReference>
<dbReference type="EMBL" id="MU002277">
    <property type="protein sequence ID" value="KAF2787804.1"/>
    <property type="molecule type" value="Genomic_DNA"/>
</dbReference>
<dbReference type="SUPFAM" id="SSF54160">
    <property type="entry name" value="Chromo domain-like"/>
    <property type="match status" value="1"/>
</dbReference>
<evidence type="ECO:0000313" key="4">
    <source>
        <dbReference type="EMBL" id="KAF2787804.1"/>
    </source>
</evidence>
<evidence type="ECO:0000313" key="5">
    <source>
        <dbReference type="Proteomes" id="UP000799757"/>
    </source>
</evidence>